<organism evidence="1 2">
    <name type="scientific">Rosa chinensis</name>
    <name type="common">China rose</name>
    <dbReference type="NCBI Taxonomy" id="74649"/>
    <lineage>
        <taxon>Eukaryota</taxon>
        <taxon>Viridiplantae</taxon>
        <taxon>Streptophyta</taxon>
        <taxon>Embryophyta</taxon>
        <taxon>Tracheophyta</taxon>
        <taxon>Spermatophyta</taxon>
        <taxon>Magnoliopsida</taxon>
        <taxon>eudicotyledons</taxon>
        <taxon>Gunneridae</taxon>
        <taxon>Pentapetalae</taxon>
        <taxon>rosids</taxon>
        <taxon>fabids</taxon>
        <taxon>Rosales</taxon>
        <taxon>Rosaceae</taxon>
        <taxon>Rosoideae</taxon>
        <taxon>Rosoideae incertae sedis</taxon>
        <taxon>Rosa</taxon>
    </lineage>
</organism>
<dbReference type="Proteomes" id="UP000238479">
    <property type="component" value="Chromosome 5"/>
</dbReference>
<evidence type="ECO:0000313" key="1">
    <source>
        <dbReference type="EMBL" id="PRQ33021.1"/>
    </source>
</evidence>
<comment type="caution">
    <text evidence="1">The sequence shown here is derived from an EMBL/GenBank/DDBJ whole genome shotgun (WGS) entry which is preliminary data.</text>
</comment>
<dbReference type="AlphaFoldDB" id="A0A2P6QFS7"/>
<name>A0A2P6QFS7_ROSCH</name>
<accession>A0A2P6QFS7</accession>
<evidence type="ECO:0000313" key="2">
    <source>
        <dbReference type="Proteomes" id="UP000238479"/>
    </source>
</evidence>
<dbReference type="Gramene" id="PRQ33021">
    <property type="protein sequence ID" value="PRQ33021"/>
    <property type="gene ID" value="RchiOBHm_Chr5g0052841"/>
</dbReference>
<sequence length="102" mass="11663">MIKSHCRNCYTEAQLTLINLCYDTVYYAAPVCQRFQISVTFLDFLSCYTYSLHIMHHITVQNIARKIHDQGVYVFSGTTEKKIKISKADTWVSVSTSSAVES</sequence>
<proteinExistence type="predicted"/>
<gene>
    <name evidence="1" type="ORF">RchiOBHm_Chr5g0052841</name>
</gene>
<keyword evidence="2" id="KW-1185">Reference proteome</keyword>
<dbReference type="EMBL" id="PDCK01000043">
    <property type="protein sequence ID" value="PRQ33021.1"/>
    <property type="molecule type" value="Genomic_DNA"/>
</dbReference>
<reference evidence="1 2" key="1">
    <citation type="journal article" date="2018" name="Nat. Genet.">
        <title>The Rosa genome provides new insights in the design of modern roses.</title>
        <authorList>
            <person name="Bendahmane M."/>
        </authorList>
    </citation>
    <scope>NUCLEOTIDE SEQUENCE [LARGE SCALE GENOMIC DNA]</scope>
    <source>
        <strain evidence="2">cv. Old Blush</strain>
    </source>
</reference>
<protein>
    <submittedName>
        <fullName evidence="1">Uncharacterized protein</fullName>
    </submittedName>
</protein>